<dbReference type="GO" id="GO:0003676">
    <property type="term" value="F:nucleic acid binding"/>
    <property type="evidence" value="ECO:0007669"/>
    <property type="project" value="InterPro"/>
</dbReference>
<keyword evidence="5" id="KW-1185">Reference proteome</keyword>
<dbReference type="PANTHER" id="PTHR33680">
    <property type="entry name" value="OS07G0190500 PROTEIN"/>
    <property type="match status" value="1"/>
</dbReference>
<keyword evidence="1" id="KW-0479">Metal-binding</keyword>
<evidence type="ECO:0000256" key="1">
    <source>
        <dbReference type="PROSITE-ProRule" id="PRU00047"/>
    </source>
</evidence>
<sequence>MCQSSFFSNKLSACVFVFLKAKPRPLESFNFSGIERVVSLFEEDPKLKMFGRNGEEEGQGPSSVVTVSTPPQSLPSPTRSDRKLKDKCFRCGMKGHWAQDCPFANPTRNASSLPDVHHFPVLRCPCGVACTLRVSGSESHYGRRYYARNCNCGNGPGKNFYKWCEDVKAPLCKCGAGACTISFHKDTHGNYVKYYTCRIRTGHGSCGFLMFDSPPNSWPRSRRPISSPQHGEPPDMMSQEDECSIPCFSNTNILVHEAETSDFVVGKGNRVSRLMSWSDVHSRQIEFQNQIFAAGNLRNGCKTRQIMGLRVHGWVGRLAFPPPRILANLPLGHFFCFSQYADISIRGSSSIMPCTSSNGEVDEESQNALRNHTQLLAVPLGTSIRKRSFTAMQGVANMMMKGVGKTLQKDCSLLLSMEAAKDGLAFAGHVTKSIQYISRVTGMELNCNQQEPTIQKNIEEASSNYLQWVCQVASHFEEMLHQIGELETFLVNITKDLGQSKRSMLAAYQQLTNALKLPQEEVEQRMAGTASDEVRIHPKLFIYVIQIRKGYVQIFETEWLE</sequence>
<feature type="region of interest" description="Disordered" evidence="2">
    <location>
        <begin position="50"/>
        <end position="81"/>
    </location>
</feature>
<reference evidence="4 5" key="1">
    <citation type="journal article" date="2019" name="Genome Biol. Evol.">
        <title>Insights into the evolution of the New World diploid cottons (Gossypium, subgenus Houzingenia) based on genome sequencing.</title>
        <authorList>
            <person name="Grover C.E."/>
            <person name="Arick M.A. 2nd"/>
            <person name="Thrash A."/>
            <person name="Conover J.L."/>
            <person name="Sanders W.S."/>
            <person name="Peterson D.G."/>
            <person name="Frelichowski J.E."/>
            <person name="Scheffler J.A."/>
            <person name="Scheffler B.E."/>
            <person name="Wendel J.F."/>
        </authorList>
    </citation>
    <scope>NUCLEOTIDE SEQUENCE [LARGE SCALE GENOMIC DNA]</scope>
    <source>
        <strain evidence="4">1</strain>
        <tissue evidence="4">Leaf</tissue>
    </source>
</reference>
<evidence type="ECO:0000259" key="3">
    <source>
        <dbReference type="PROSITE" id="PS50158"/>
    </source>
</evidence>
<accession>A0A7J9KJK9</accession>
<protein>
    <recommendedName>
        <fullName evidence="3">CCHC-type domain-containing protein</fullName>
    </recommendedName>
</protein>
<evidence type="ECO:0000256" key="2">
    <source>
        <dbReference type="SAM" id="MobiDB-lite"/>
    </source>
</evidence>
<dbReference type="Pfam" id="PF00098">
    <property type="entry name" value="zf-CCHC"/>
    <property type="match status" value="1"/>
</dbReference>
<name>A0A7J9KJK9_GOSSC</name>
<dbReference type="SUPFAM" id="SSF57756">
    <property type="entry name" value="Retrovirus zinc finger-like domains"/>
    <property type="match status" value="1"/>
</dbReference>
<keyword evidence="1" id="KW-0862">Zinc</keyword>
<proteinExistence type="predicted"/>
<dbReference type="InterPro" id="IPR001878">
    <property type="entry name" value="Znf_CCHC"/>
</dbReference>
<dbReference type="Gene3D" id="4.10.60.10">
    <property type="entry name" value="Zinc finger, CCHC-type"/>
    <property type="match status" value="1"/>
</dbReference>
<dbReference type="GO" id="GO:0008270">
    <property type="term" value="F:zinc ion binding"/>
    <property type="evidence" value="ECO:0007669"/>
    <property type="project" value="UniProtKB-KW"/>
</dbReference>
<dbReference type="OrthoDB" id="2425403at2759"/>
<feature type="compositionally biased region" description="Low complexity" evidence="2">
    <location>
        <begin position="61"/>
        <end position="78"/>
    </location>
</feature>
<dbReference type="SMART" id="SM00343">
    <property type="entry name" value="ZnF_C2HC"/>
    <property type="match status" value="1"/>
</dbReference>
<feature type="compositionally biased region" description="Low complexity" evidence="2">
    <location>
        <begin position="217"/>
        <end position="228"/>
    </location>
</feature>
<dbReference type="PANTHER" id="PTHR33680:SF1">
    <property type="entry name" value="OS05G0489500 PROTEIN"/>
    <property type="match status" value="1"/>
</dbReference>
<gene>
    <name evidence="4" type="ORF">Goshw_003845</name>
</gene>
<dbReference type="Proteomes" id="UP000593576">
    <property type="component" value="Unassembled WGS sequence"/>
</dbReference>
<evidence type="ECO:0000313" key="4">
    <source>
        <dbReference type="EMBL" id="MBA0846556.1"/>
    </source>
</evidence>
<keyword evidence="1" id="KW-0863">Zinc-finger</keyword>
<dbReference type="InterPro" id="IPR036875">
    <property type="entry name" value="Znf_CCHC_sf"/>
</dbReference>
<dbReference type="EMBL" id="JABFAF010000001">
    <property type="protein sequence ID" value="MBA0846556.1"/>
    <property type="molecule type" value="Genomic_DNA"/>
</dbReference>
<comment type="caution">
    <text evidence="4">The sequence shown here is derived from an EMBL/GenBank/DDBJ whole genome shotgun (WGS) entry which is preliminary data.</text>
</comment>
<dbReference type="PROSITE" id="PS50158">
    <property type="entry name" value="ZF_CCHC"/>
    <property type="match status" value="1"/>
</dbReference>
<evidence type="ECO:0000313" key="5">
    <source>
        <dbReference type="Proteomes" id="UP000593576"/>
    </source>
</evidence>
<organism evidence="4 5">
    <name type="scientific">Gossypium schwendimanii</name>
    <name type="common">Cotton</name>
    <dbReference type="NCBI Taxonomy" id="34291"/>
    <lineage>
        <taxon>Eukaryota</taxon>
        <taxon>Viridiplantae</taxon>
        <taxon>Streptophyta</taxon>
        <taxon>Embryophyta</taxon>
        <taxon>Tracheophyta</taxon>
        <taxon>Spermatophyta</taxon>
        <taxon>Magnoliopsida</taxon>
        <taxon>eudicotyledons</taxon>
        <taxon>Gunneridae</taxon>
        <taxon>Pentapetalae</taxon>
        <taxon>rosids</taxon>
        <taxon>malvids</taxon>
        <taxon>Malvales</taxon>
        <taxon>Malvaceae</taxon>
        <taxon>Malvoideae</taxon>
        <taxon>Gossypium</taxon>
    </lineage>
</organism>
<dbReference type="AlphaFoldDB" id="A0A7J9KJK9"/>
<feature type="region of interest" description="Disordered" evidence="2">
    <location>
        <begin position="217"/>
        <end position="240"/>
    </location>
</feature>
<feature type="domain" description="CCHC-type" evidence="3">
    <location>
        <begin position="87"/>
        <end position="102"/>
    </location>
</feature>